<protein>
    <submittedName>
        <fullName evidence="3">Uncharacterized protein</fullName>
    </submittedName>
</protein>
<dbReference type="Proteomes" id="UP001061958">
    <property type="component" value="Unassembled WGS sequence"/>
</dbReference>
<accession>A0A9C7PZJ2</accession>
<dbReference type="AlphaFoldDB" id="A0A9C7PZJ2"/>
<evidence type="ECO:0000313" key="4">
    <source>
        <dbReference type="Proteomes" id="UP001061958"/>
    </source>
</evidence>
<reference evidence="3" key="1">
    <citation type="journal article" date="2022" name="Proc. Natl. Acad. Sci. U.S.A.">
        <title>Life cycle and functional genomics of the unicellular red alga Galdieria for elucidating algal and plant evolution and industrial use.</title>
        <authorList>
            <person name="Hirooka S."/>
            <person name="Itabashi T."/>
            <person name="Ichinose T.M."/>
            <person name="Onuma R."/>
            <person name="Fujiwara T."/>
            <person name="Yamashita S."/>
            <person name="Jong L.W."/>
            <person name="Tomita R."/>
            <person name="Iwane A.H."/>
            <person name="Miyagishima S.Y."/>
        </authorList>
    </citation>
    <scope>NUCLEOTIDE SEQUENCE</scope>
    <source>
        <strain evidence="3">NBRC 102759</strain>
    </source>
</reference>
<keyword evidence="4" id="KW-1185">Reference proteome</keyword>
<feature type="region of interest" description="Disordered" evidence="2">
    <location>
        <begin position="286"/>
        <end position="315"/>
    </location>
</feature>
<reference evidence="3" key="2">
    <citation type="submission" date="2022-01" db="EMBL/GenBank/DDBJ databases">
        <authorList>
            <person name="Hirooka S."/>
            <person name="Miyagishima S.Y."/>
        </authorList>
    </citation>
    <scope>NUCLEOTIDE SEQUENCE</scope>
    <source>
        <strain evidence="3">NBRC 102759</strain>
    </source>
</reference>
<evidence type="ECO:0000256" key="2">
    <source>
        <dbReference type="SAM" id="MobiDB-lite"/>
    </source>
</evidence>
<gene>
    <name evidence="3" type="ORF">GpartN1_g5086.t1</name>
</gene>
<proteinExistence type="predicted"/>
<feature type="coiled-coil region" evidence="1">
    <location>
        <begin position="454"/>
        <end position="488"/>
    </location>
</feature>
<sequence>MELSSKQHKLEDEGEYERKVLQRLQKVANLPSGFVNNTKRDTDYVVNIFEYLAPKISPELAWTEQMKSRKANGPANVMKTLKACNLEGFLNIIAIKRISSEHNRKKFFNALDLIADIIEYGHLPGPSLARTQKLSEKFNANQSNLCINDEKKENDVPSPFQKKEKLRKETDFEHQGGIFTVDKELVNVIEDIKDGGNNVADENFSSVSQPSEKLCSQQELLMTERNALNYGLEENIALIEGCKKTKSAVPTPFRSSRPREIGESAPVHVISSPSRVFQDFLEKSGFSGKEETNKDNQNMTDMQDQVPKKESHPPRRKYILCKNDLKKLKKVTCVDEKGRQTGQNGKSNTFVEKNENVTIYDVKDSLGGSSLDKENRMETNQQEWTPKKSKQNYSHVVQTSPIVRATDPSRGVNSWMKAQNILEEMIEEVIQIVHCVDISYQVLPTLLKNDTKFLPLIERKLEEFNDSLQKLKSNIEESLQEVNQYLEKSEKSYPQSDITGFIKEITEEYSSPSIQSLPNLQCKLDSLRQKYFQIQSQNALAIVLYVNEADTKLNWSMIEESFLQHEQLESLSEGFLGLKEMLLPMNLIVSSGKRLEKIIYKKSLYKKSAYSVFV</sequence>
<dbReference type="EMBL" id="BQMJ01000042">
    <property type="protein sequence ID" value="GJQ13295.1"/>
    <property type="molecule type" value="Genomic_DNA"/>
</dbReference>
<evidence type="ECO:0000313" key="3">
    <source>
        <dbReference type="EMBL" id="GJQ13295.1"/>
    </source>
</evidence>
<comment type="caution">
    <text evidence="3">The sequence shown here is derived from an EMBL/GenBank/DDBJ whole genome shotgun (WGS) entry which is preliminary data.</text>
</comment>
<keyword evidence="1" id="KW-0175">Coiled coil</keyword>
<organism evidence="3 4">
    <name type="scientific">Galdieria partita</name>
    <dbReference type="NCBI Taxonomy" id="83374"/>
    <lineage>
        <taxon>Eukaryota</taxon>
        <taxon>Rhodophyta</taxon>
        <taxon>Bangiophyceae</taxon>
        <taxon>Galdieriales</taxon>
        <taxon>Galdieriaceae</taxon>
        <taxon>Galdieria</taxon>
    </lineage>
</organism>
<dbReference type="OrthoDB" id="10337358at2759"/>
<name>A0A9C7PZJ2_9RHOD</name>
<evidence type="ECO:0000256" key="1">
    <source>
        <dbReference type="SAM" id="Coils"/>
    </source>
</evidence>